<evidence type="ECO:0000313" key="9">
    <source>
        <dbReference type="EMBL" id="CAH2057896.1"/>
    </source>
</evidence>
<feature type="region of interest" description="Disordered" evidence="5">
    <location>
        <begin position="1"/>
        <end position="25"/>
    </location>
</feature>
<keyword evidence="6" id="KW-1133">Transmembrane helix</keyword>
<dbReference type="Gene3D" id="3.40.630.10">
    <property type="entry name" value="Zn peptidases"/>
    <property type="match status" value="1"/>
</dbReference>
<comment type="similarity">
    <text evidence="3">Belongs to the peptidase M28 family.</text>
</comment>
<gene>
    <name evidence="9" type="ORF">IPOD504_LOCUS10353</name>
</gene>
<evidence type="ECO:0000313" key="10">
    <source>
        <dbReference type="Proteomes" id="UP000837857"/>
    </source>
</evidence>
<evidence type="ECO:0000256" key="5">
    <source>
        <dbReference type="SAM" id="MobiDB-lite"/>
    </source>
</evidence>
<dbReference type="InterPro" id="IPR053973">
    <property type="entry name" value="ERMP1-like_C"/>
</dbReference>
<feature type="domain" description="Peptidase M28" evidence="7">
    <location>
        <begin position="180"/>
        <end position="375"/>
    </location>
</feature>
<dbReference type="PANTHER" id="PTHR12147">
    <property type="entry name" value="METALLOPEPTIDASE M28 FAMILY MEMBER"/>
    <property type="match status" value="1"/>
</dbReference>
<keyword evidence="6" id="KW-0472">Membrane</keyword>
<keyword evidence="6" id="KW-0812">Transmembrane</keyword>
<dbReference type="EMBL" id="OW152837">
    <property type="protein sequence ID" value="CAH2057896.1"/>
    <property type="molecule type" value="Genomic_DNA"/>
</dbReference>
<dbReference type="InterPro" id="IPR045175">
    <property type="entry name" value="M28_fam"/>
</dbReference>
<dbReference type="PANTHER" id="PTHR12147:SF22">
    <property type="entry name" value="ENDOPLASMIC RETICULUM METALLOPEPTIDASE 1"/>
    <property type="match status" value="1"/>
</dbReference>
<dbReference type="SUPFAM" id="SSF53187">
    <property type="entry name" value="Zn-dependent exopeptidases"/>
    <property type="match status" value="1"/>
</dbReference>
<feature type="transmembrane region" description="Helical" evidence="6">
    <location>
        <begin position="583"/>
        <end position="600"/>
    </location>
</feature>
<evidence type="ECO:0000259" key="8">
    <source>
        <dbReference type="Pfam" id="PF22248"/>
    </source>
</evidence>
<organism evidence="9 10">
    <name type="scientific">Iphiclides podalirius</name>
    <name type="common">scarce swallowtail</name>
    <dbReference type="NCBI Taxonomy" id="110791"/>
    <lineage>
        <taxon>Eukaryota</taxon>
        <taxon>Metazoa</taxon>
        <taxon>Ecdysozoa</taxon>
        <taxon>Arthropoda</taxon>
        <taxon>Hexapoda</taxon>
        <taxon>Insecta</taxon>
        <taxon>Pterygota</taxon>
        <taxon>Neoptera</taxon>
        <taxon>Endopterygota</taxon>
        <taxon>Lepidoptera</taxon>
        <taxon>Glossata</taxon>
        <taxon>Ditrysia</taxon>
        <taxon>Papilionoidea</taxon>
        <taxon>Papilionidae</taxon>
        <taxon>Papilioninae</taxon>
        <taxon>Iphiclides</taxon>
    </lineage>
</organism>
<evidence type="ECO:0000256" key="3">
    <source>
        <dbReference type="ARBA" id="ARBA00010918"/>
    </source>
</evidence>
<evidence type="ECO:0008006" key="11">
    <source>
        <dbReference type="Google" id="ProtNLM"/>
    </source>
</evidence>
<feature type="transmembrane region" description="Helical" evidence="6">
    <location>
        <begin position="417"/>
        <end position="436"/>
    </location>
</feature>
<feature type="compositionally biased region" description="Basic and acidic residues" evidence="5">
    <location>
        <begin position="1"/>
        <end position="10"/>
    </location>
</feature>
<dbReference type="InterPro" id="IPR007484">
    <property type="entry name" value="Peptidase_M28"/>
</dbReference>
<proteinExistence type="inferred from homology"/>
<dbReference type="Pfam" id="PF22248">
    <property type="entry name" value="ERMP1_C"/>
    <property type="match status" value="1"/>
</dbReference>
<feature type="transmembrane region" description="Helical" evidence="6">
    <location>
        <begin position="484"/>
        <end position="504"/>
    </location>
</feature>
<comment type="subcellular location">
    <subcellularLocation>
        <location evidence="2">Endoplasmic reticulum membrane</location>
        <topology evidence="2">Multi-pass membrane protein</topology>
    </subcellularLocation>
</comment>
<reference evidence="9" key="1">
    <citation type="submission" date="2022-03" db="EMBL/GenBank/DDBJ databases">
        <authorList>
            <person name="Martin H S."/>
        </authorList>
    </citation>
    <scope>NUCLEOTIDE SEQUENCE</scope>
</reference>
<feature type="domain" description="Endoplasmic reticulum metallopeptidase 1-like C-terminal" evidence="8">
    <location>
        <begin position="673"/>
        <end position="899"/>
    </location>
</feature>
<feature type="transmembrane region" description="Helical" evidence="6">
    <location>
        <begin position="65"/>
        <end position="83"/>
    </location>
</feature>
<accession>A0ABN8IHS8</accession>
<feature type="transmembrane region" description="Helical" evidence="6">
    <location>
        <begin position="525"/>
        <end position="544"/>
    </location>
</feature>
<evidence type="ECO:0000256" key="4">
    <source>
        <dbReference type="ARBA" id="ARBA00022824"/>
    </source>
</evidence>
<comment type="cofactor">
    <cofactor evidence="1">
        <name>Zn(2+)</name>
        <dbReference type="ChEBI" id="CHEBI:29105"/>
    </cofactor>
</comment>
<dbReference type="Pfam" id="PF04389">
    <property type="entry name" value="Peptidase_M28"/>
    <property type="match status" value="1"/>
</dbReference>
<evidence type="ECO:0000256" key="6">
    <source>
        <dbReference type="SAM" id="Phobius"/>
    </source>
</evidence>
<feature type="transmembrane region" description="Helical" evidence="6">
    <location>
        <begin position="649"/>
        <end position="669"/>
    </location>
</feature>
<feature type="non-terminal residue" evidence="9">
    <location>
        <position position="901"/>
    </location>
</feature>
<feature type="transmembrane region" description="Helical" evidence="6">
    <location>
        <begin position="620"/>
        <end position="642"/>
    </location>
</feature>
<keyword evidence="10" id="KW-1185">Reference proteome</keyword>
<dbReference type="Proteomes" id="UP000837857">
    <property type="component" value="Chromosome 25"/>
</dbReference>
<protein>
    <recommendedName>
        <fullName evidence="11">Endoplasmic reticulum metallopeptidase 1</fullName>
    </recommendedName>
</protein>
<feature type="transmembrane region" description="Helical" evidence="6">
    <location>
        <begin position="448"/>
        <end position="472"/>
    </location>
</feature>
<evidence type="ECO:0000259" key="7">
    <source>
        <dbReference type="Pfam" id="PF04389"/>
    </source>
</evidence>
<sequence length="901" mass="99059">MDTEENDRYSRNRNMPMRRSHQLAGLPSLEIDEEEYEKPWQKRLNQARGKISRCSDPTKPVPSMFLLLLLGAYLTVGYLAQLIEDDMPRPILESEIHKKDAKTFSEESAKKYLHQLLGNGPRVAGTKYHLEKTVDLKSMLDSIAAEANLPVRTDWQFVSCDFWIEFSTPHASSYQNLSNLVAVLEGGSGFDPDGRTGSALLVNCHYDSVPFAIGASDNGVFCAVMLETLSKLSRRRKKLRHNIVFLFNGAEENPLQGSHGFLKHRWATGITSVVNLDAAGMNGKPAVFQVSDSRSLAAYRLVAQRPNAQSFGEALFKSGLIPSDTDFRIWRDFGSIHGVDVAFAKWGCVYHTRNDRPELIREGVVQNAGDVLLAMLERLADDELMAAKTAAASLVYFDYLNVFLVTYDNGTAQLVDISVALSALLTVAYYLSVVGFRRTSAVGLLWGVGGRLLCTVFGLVSGALAVLLMTIVAEQLRYLSRPWLVVPFYWIPYLVGYLLISFRIDQPEGQGGLNRSLRTLEAMAATRLLLAAVLLPLAVVPSLASMRYVITVPLAATSAASLVSITALKVFRVTAVQQLAMEFLLSLPGFLFVASVSLRLDSILVPTAGRMPINHPDLVVGGANLALAALAATLVSGVELLFSRKGAWLPLGLVGATSLALMLAPLSVYDDLATQRHYWFHSEIVSYSWNGSEVGRESGLVIPRQDAHTLARARPLFSGRWKPVSEECGRFVHCNLPLSRPRFGHHLNDSLFLHTAPPARFEPEPSLDVTRSCRGEECTLHCTMIGPAHSLLTLLPTGAAALAGWSLAGPPKPSGRFLGRPLFIVLHSVATHSTDPGPFSFNLTFRVAPSQQNQPLVEISHHAHKIAHPEDFTESYKRLLAKAPKYFNIASTLSVRTNYVF</sequence>
<feature type="transmembrane region" description="Helical" evidence="6">
    <location>
        <begin position="550"/>
        <end position="571"/>
    </location>
</feature>
<evidence type="ECO:0000256" key="1">
    <source>
        <dbReference type="ARBA" id="ARBA00001947"/>
    </source>
</evidence>
<name>A0ABN8IHS8_9NEOP</name>
<evidence type="ECO:0000256" key="2">
    <source>
        <dbReference type="ARBA" id="ARBA00004477"/>
    </source>
</evidence>
<keyword evidence="4" id="KW-0256">Endoplasmic reticulum</keyword>